<feature type="transmembrane region" description="Helical" evidence="2">
    <location>
        <begin position="234"/>
        <end position="263"/>
    </location>
</feature>
<evidence type="ECO:0000256" key="1">
    <source>
        <dbReference type="SAM" id="MobiDB-lite"/>
    </source>
</evidence>
<keyword evidence="2" id="KW-0472">Membrane</keyword>
<name>A0A8J3YM73_9ACTN</name>
<accession>A0A8J3YM73</accession>
<dbReference type="InterPro" id="IPR025498">
    <property type="entry name" value="DUF4389"/>
</dbReference>
<feature type="region of interest" description="Disordered" evidence="1">
    <location>
        <begin position="208"/>
        <end position="231"/>
    </location>
</feature>
<proteinExistence type="predicted"/>
<feature type="region of interest" description="Disordered" evidence="1">
    <location>
        <begin position="453"/>
        <end position="491"/>
    </location>
</feature>
<sequence length="491" mass="51595">MGTYPVRVSAQPDRPGRWLWLVKWLLLIPHYIVLAVLWTAFVAMTLIAYVAVLFTGRYPGGIFDFNVGVLRWTWRVWYYGYSVLGTDRYPPFTLADVADYPARLSVDGPPRPPRWLPLVAWLLALPHLVIVGIITSGGFSNGDDNGWRLTYAGGVLGVLVLIAALFLLFAGRYPGGLYDLVIGLNRWVLRTIAYVTLLTDRYPPFRLDQGAVEPGPTDPPPVPPEKKRDPGGRLVVHVTAIVLGALMLAGGALAATGGAAALAMHASRDANGYVEAPAWQVATSTAAVTAGRIEVGPGDVFGQEMSGVDAVRITVANHGDAALFLGVAPAGAVERWLDGIAHDELSAVYGPDDSRTVHRTAGTVGPVVAPTTAGFWYASVTGTDTLRLDWTPVAGTWTVVLARADGMTGLSAEVGPAVRLSFLQPLGTALLAGGVVAILVALLLIYLGGTGLAGGARRDRPPSAPEGPPTAEPPPPAADSRSGEKVGAGSG</sequence>
<evidence type="ECO:0000313" key="4">
    <source>
        <dbReference type="Proteomes" id="UP000619260"/>
    </source>
</evidence>
<feature type="compositionally biased region" description="Pro residues" evidence="1">
    <location>
        <begin position="462"/>
        <end position="477"/>
    </location>
</feature>
<keyword evidence="2" id="KW-0812">Transmembrane</keyword>
<evidence type="ECO:0000256" key="2">
    <source>
        <dbReference type="SAM" id="Phobius"/>
    </source>
</evidence>
<feature type="transmembrane region" description="Helical" evidence="2">
    <location>
        <begin position="429"/>
        <end position="449"/>
    </location>
</feature>
<gene>
    <name evidence="3" type="ORF">Val02_49600</name>
</gene>
<evidence type="ECO:0000313" key="3">
    <source>
        <dbReference type="EMBL" id="GIJ48074.1"/>
    </source>
</evidence>
<feature type="transmembrane region" description="Helical" evidence="2">
    <location>
        <begin position="118"/>
        <end position="139"/>
    </location>
</feature>
<protein>
    <recommendedName>
        <fullName evidence="5">DUF4389 domain-containing protein</fullName>
    </recommendedName>
</protein>
<feature type="transmembrane region" description="Helical" evidence="2">
    <location>
        <begin position="151"/>
        <end position="170"/>
    </location>
</feature>
<keyword evidence="2" id="KW-1133">Transmembrane helix</keyword>
<dbReference type="EMBL" id="BOPF01000019">
    <property type="protein sequence ID" value="GIJ48074.1"/>
    <property type="molecule type" value="Genomic_DNA"/>
</dbReference>
<dbReference type="RefSeq" id="WP_203901576.1">
    <property type="nucleotide sequence ID" value="NZ_BOPF01000019.1"/>
</dbReference>
<dbReference type="Proteomes" id="UP000619260">
    <property type="component" value="Unassembled WGS sequence"/>
</dbReference>
<keyword evidence="4" id="KW-1185">Reference proteome</keyword>
<comment type="caution">
    <text evidence="3">The sequence shown here is derived from an EMBL/GenBank/DDBJ whole genome shotgun (WGS) entry which is preliminary data.</text>
</comment>
<dbReference type="AlphaFoldDB" id="A0A8J3YM73"/>
<organism evidence="3 4">
    <name type="scientific">Virgisporangium aliadipatigenens</name>
    <dbReference type="NCBI Taxonomy" id="741659"/>
    <lineage>
        <taxon>Bacteria</taxon>
        <taxon>Bacillati</taxon>
        <taxon>Actinomycetota</taxon>
        <taxon>Actinomycetes</taxon>
        <taxon>Micromonosporales</taxon>
        <taxon>Micromonosporaceae</taxon>
        <taxon>Virgisporangium</taxon>
    </lineage>
</organism>
<reference evidence="3" key="1">
    <citation type="submission" date="2021-01" db="EMBL/GenBank/DDBJ databases">
        <title>Whole genome shotgun sequence of Virgisporangium aliadipatigenens NBRC 105644.</title>
        <authorList>
            <person name="Komaki H."/>
            <person name="Tamura T."/>
        </authorList>
    </citation>
    <scope>NUCLEOTIDE SEQUENCE</scope>
    <source>
        <strain evidence="3">NBRC 105644</strain>
    </source>
</reference>
<dbReference type="Pfam" id="PF14333">
    <property type="entry name" value="DUF4389"/>
    <property type="match status" value="2"/>
</dbReference>
<feature type="transmembrane region" description="Helical" evidence="2">
    <location>
        <begin position="28"/>
        <end position="54"/>
    </location>
</feature>
<evidence type="ECO:0008006" key="5">
    <source>
        <dbReference type="Google" id="ProtNLM"/>
    </source>
</evidence>